<evidence type="ECO:0000259" key="2">
    <source>
        <dbReference type="Pfam" id="PF19572"/>
    </source>
</evidence>
<evidence type="ECO:0000313" key="4">
    <source>
        <dbReference type="Proteomes" id="UP000004095"/>
    </source>
</evidence>
<evidence type="ECO:0000256" key="1">
    <source>
        <dbReference type="SAM" id="SignalP"/>
    </source>
</evidence>
<dbReference type="AlphaFoldDB" id="A1ZKG3"/>
<reference evidence="3 4" key="1">
    <citation type="submission" date="2007-01" db="EMBL/GenBank/DDBJ databases">
        <authorList>
            <person name="Haygood M."/>
            <person name="Podell S."/>
            <person name="Anderson C."/>
            <person name="Hopkinson B."/>
            <person name="Roe K."/>
            <person name="Barbeau K."/>
            <person name="Gaasterland T."/>
            <person name="Ferriera S."/>
            <person name="Johnson J."/>
            <person name="Kravitz S."/>
            <person name="Beeson K."/>
            <person name="Sutton G."/>
            <person name="Rogers Y.-H."/>
            <person name="Friedman R."/>
            <person name="Frazier M."/>
            <person name="Venter J.C."/>
        </authorList>
    </citation>
    <scope>NUCLEOTIDE SEQUENCE [LARGE SCALE GENOMIC DNA]</scope>
    <source>
        <strain evidence="3 4">ATCC 23134</strain>
    </source>
</reference>
<dbReference type="EMBL" id="AAWS01000012">
    <property type="protein sequence ID" value="EAY29189.1"/>
    <property type="molecule type" value="Genomic_DNA"/>
</dbReference>
<dbReference type="RefSeq" id="WP_002696822.1">
    <property type="nucleotide sequence ID" value="NZ_AAWS01000012.1"/>
</dbReference>
<protein>
    <recommendedName>
        <fullName evidence="2">Type IX secretion system protein PorV domain-containing protein</fullName>
    </recommendedName>
</protein>
<keyword evidence="4" id="KW-1185">Reference proteome</keyword>
<organism evidence="3 4">
    <name type="scientific">Microscilla marina ATCC 23134</name>
    <dbReference type="NCBI Taxonomy" id="313606"/>
    <lineage>
        <taxon>Bacteria</taxon>
        <taxon>Pseudomonadati</taxon>
        <taxon>Bacteroidota</taxon>
        <taxon>Cytophagia</taxon>
        <taxon>Cytophagales</taxon>
        <taxon>Microscillaceae</taxon>
        <taxon>Microscilla</taxon>
    </lineage>
</organism>
<sequence>MKKITVFIFTILLTAFTQLGFTQSLQGQSSNSRPVSTTLSFLSITPDARAAGLGDVGVATSPTSNDIYWNPAKLAFNDSKIGASLSFTPWLSKLVNDMSISYLAGHYKLDDKQAVGLGVRYFNLGDITFTNTEGNITGNFVPREFAATLTYSRKLSENLGVAVSGRYIHSNVTGGITLSNQEVSKPVNTVAADIAVFYTKPIYIAGKEVKWNLGANISNIGPKVSYTDQNNRDFIPTNLRFGTAFTVDIDEHQKITWAVDFNKLMVPTPPQTDAQGNIIKGTSPRDKTLLNGMFGSFGDAPDGFSEELKEVIWSTGVEYWYRNAFAARAGYFSESADKGNRKYFSVGAGVKYTQFGLDVAYLLATDQANPLAETLRFSLTFDLSGKKKK</sequence>
<feature type="chain" id="PRO_5002642260" description="Type IX secretion system protein PorV domain-containing protein" evidence="1">
    <location>
        <begin position="21"/>
        <end position="389"/>
    </location>
</feature>
<dbReference type="NCBIfam" id="NF033709">
    <property type="entry name" value="PorV_fam"/>
    <property type="match status" value="1"/>
</dbReference>
<feature type="signal peptide" evidence="1">
    <location>
        <begin position="1"/>
        <end position="20"/>
    </location>
</feature>
<comment type="caution">
    <text evidence="3">The sequence shown here is derived from an EMBL/GenBank/DDBJ whole genome shotgun (WGS) entry which is preliminary data.</text>
</comment>
<dbReference type="Gene3D" id="2.40.160.60">
    <property type="entry name" value="Outer membrane protein transport protein (OMPP1/FadL/TodX)"/>
    <property type="match status" value="1"/>
</dbReference>
<keyword evidence="1" id="KW-0732">Signal</keyword>
<dbReference type="Proteomes" id="UP000004095">
    <property type="component" value="Unassembled WGS sequence"/>
</dbReference>
<dbReference type="InterPro" id="IPR045741">
    <property type="entry name" value="PorV"/>
</dbReference>
<dbReference type="InterPro" id="IPR047799">
    <property type="entry name" value="T9SS_OM_PorV"/>
</dbReference>
<dbReference type="OrthoDB" id="9758448at2"/>
<name>A1ZKG3_MICM2</name>
<dbReference type="NCBIfam" id="NF033710">
    <property type="entry name" value="T9SS_OM_PorV"/>
    <property type="match status" value="1"/>
</dbReference>
<dbReference type="Pfam" id="PF19572">
    <property type="entry name" value="PorV"/>
    <property type="match status" value="1"/>
</dbReference>
<accession>A1ZKG3</accession>
<dbReference type="eggNOG" id="COG2067">
    <property type="taxonomic scope" value="Bacteria"/>
</dbReference>
<evidence type="ECO:0000313" key="3">
    <source>
        <dbReference type="EMBL" id="EAY29189.1"/>
    </source>
</evidence>
<proteinExistence type="predicted"/>
<feature type="domain" description="Type IX secretion system protein PorV" evidence="2">
    <location>
        <begin position="30"/>
        <end position="270"/>
    </location>
</feature>
<gene>
    <name evidence="3" type="ORF">M23134_02380</name>
</gene>